<dbReference type="InterPro" id="IPR036188">
    <property type="entry name" value="FAD/NAD-bd_sf"/>
</dbReference>
<dbReference type="SUPFAM" id="SSF51905">
    <property type="entry name" value="FAD/NAD(P)-binding domain"/>
    <property type="match status" value="2"/>
</dbReference>
<dbReference type="AlphaFoldDB" id="A0A5P2QTP8"/>
<name>A0A5P2QTP8_9RHOB</name>
<dbReference type="PANTHER" id="PTHR43098">
    <property type="entry name" value="L-ORNITHINE N(5)-MONOOXYGENASE-RELATED"/>
    <property type="match status" value="1"/>
</dbReference>
<keyword evidence="7" id="KW-0503">Monooxygenase</keyword>
<organism evidence="9 10">
    <name type="scientific">Paracoccus yeei</name>
    <dbReference type="NCBI Taxonomy" id="147645"/>
    <lineage>
        <taxon>Bacteria</taxon>
        <taxon>Pseudomonadati</taxon>
        <taxon>Pseudomonadota</taxon>
        <taxon>Alphaproteobacteria</taxon>
        <taxon>Rhodobacterales</taxon>
        <taxon>Paracoccaceae</taxon>
        <taxon>Paracoccus</taxon>
    </lineage>
</organism>
<keyword evidence="4" id="KW-0274">FAD</keyword>
<keyword evidence="3" id="KW-0285">Flavoprotein</keyword>
<proteinExistence type="inferred from homology"/>
<comment type="cofactor">
    <cofactor evidence="1">
        <name>FAD</name>
        <dbReference type="ChEBI" id="CHEBI:57692"/>
    </cofactor>
</comment>
<feature type="region of interest" description="Disordered" evidence="8">
    <location>
        <begin position="238"/>
        <end position="257"/>
    </location>
</feature>
<reference evidence="9 10" key="1">
    <citation type="submission" date="2019-09" db="EMBL/GenBank/DDBJ databases">
        <title>FDA dAtabase for Regulatory Grade micrObial Sequences (FDA-ARGOS): Supporting development and validation of Infectious Disease Dx tests.</title>
        <authorList>
            <person name="Sciortino C."/>
            <person name="Tallon L."/>
            <person name="Sadzewicz L."/>
            <person name="Vavikolanu K."/>
            <person name="Mehta A."/>
            <person name="Aluvathingal J."/>
            <person name="Nadendla S."/>
            <person name="Nandy P."/>
            <person name="Geyer C."/>
            <person name="Yan Y."/>
            <person name="Sichtig H."/>
        </authorList>
    </citation>
    <scope>NUCLEOTIDE SEQUENCE [LARGE SCALE GENOMIC DNA]</scope>
    <source>
        <strain evidence="9 10">FDAARGOS_643</strain>
    </source>
</reference>
<dbReference type="InterPro" id="IPR020946">
    <property type="entry name" value="Flavin_mOase-like"/>
</dbReference>
<dbReference type="GO" id="GO:0050660">
    <property type="term" value="F:flavin adenine dinucleotide binding"/>
    <property type="evidence" value="ECO:0007669"/>
    <property type="project" value="InterPro"/>
</dbReference>
<evidence type="ECO:0000256" key="2">
    <source>
        <dbReference type="ARBA" id="ARBA00010139"/>
    </source>
</evidence>
<evidence type="ECO:0000256" key="7">
    <source>
        <dbReference type="ARBA" id="ARBA00023033"/>
    </source>
</evidence>
<keyword evidence="6" id="KW-0560">Oxidoreductase</keyword>
<evidence type="ECO:0000256" key="3">
    <source>
        <dbReference type="ARBA" id="ARBA00022630"/>
    </source>
</evidence>
<dbReference type="PANTHER" id="PTHR43098:SF3">
    <property type="entry name" value="L-ORNITHINE N(5)-MONOOXYGENASE-RELATED"/>
    <property type="match status" value="1"/>
</dbReference>
<evidence type="ECO:0000313" key="10">
    <source>
        <dbReference type="Proteomes" id="UP000324507"/>
    </source>
</evidence>
<dbReference type="EMBL" id="CP044081">
    <property type="protein sequence ID" value="QEU09454.1"/>
    <property type="molecule type" value="Genomic_DNA"/>
</dbReference>
<evidence type="ECO:0000256" key="8">
    <source>
        <dbReference type="SAM" id="MobiDB-lite"/>
    </source>
</evidence>
<dbReference type="GO" id="GO:0004499">
    <property type="term" value="F:N,N-dimethylaniline monooxygenase activity"/>
    <property type="evidence" value="ECO:0007669"/>
    <property type="project" value="InterPro"/>
</dbReference>
<dbReference type="Gene3D" id="3.50.50.60">
    <property type="entry name" value="FAD/NAD(P)-binding domain"/>
    <property type="match status" value="2"/>
</dbReference>
<evidence type="ECO:0000256" key="4">
    <source>
        <dbReference type="ARBA" id="ARBA00022827"/>
    </source>
</evidence>
<comment type="similarity">
    <text evidence="2">Belongs to the FAD-binding monooxygenase family.</text>
</comment>
<sequence>MNTQARLHTDVVIAGAGFAGLYAIYTARRLGLDPVCIEAGADVGGVWYWNRYPGARCDVESADYSYSFDADLQRDWRWSERYATQPEILAYARHVVDRFHLRRHIRFSERVVSAAFDEDAALWTITTDKGAVLTARWFMSAVGSLSAPVRPDIPGIDRFRGTTAFTATWPEDGVDYEGKRVAVIGTGSSGVQSIPIIARGAAQLTVYQRSANYSVPVLNRELSDKDWAAIQDSYPERRRKSFRSGGGSPHEAHPVPFHDVPEAEREAIFERAWGEGGVLFGKVFNSQTADETINAAARDFAERKIRSIIRDPQRARDLTPDDHPIGTKRICTDSGYYDTFNRPNVDLVNLRRTPIEEITETGIRTTDGHREFDIIIFATGFDALTGTVLRIDIRGPRGDRLQDAWADGPVTLLGMQVPGFPNFFNINGPGCPGVLTNMILGAEHQVNWVFELIRDAQARGYTMIEARPDAATDWTDHVLAVADRTLFTRGNTWYLGANIPGKKRVFMPYLGGFGAYVGYCDTVRRDGYKGFVLSS</sequence>
<keyword evidence="5" id="KW-0521">NADP</keyword>
<dbReference type="Pfam" id="PF00743">
    <property type="entry name" value="FMO-like"/>
    <property type="match status" value="1"/>
</dbReference>
<accession>A0A5P2QTP8</accession>
<dbReference type="GO" id="GO:0050661">
    <property type="term" value="F:NADP binding"/>
    <property type="evidence" value="ECO:0007669"/>
    <property type="project" value="InterPro"/>
</dbReference>
<dbReference type="RefSeq" id="WP_150351205.1">
    <property type="nucleotide sequence ID" value="NZ_CP038095.1"/>
</dbReference>
<dbReference type="PRINTS" id="PR00469">
    <property type="entry name" value="PNDRDTASEII"/>
</dbReference>
<evidence type="ECO:0000313" key="9">
    <source>
        <dbReference type="EMBL" id="QEU09454.1"/>
    </source>
</evidence>
<evidence type="ECO:0000256" key="6">
    <source>
        <dbReference type="ARBA" id="ARBA00023002"/>
    </source>
</evidence>
<gene>
    <name evidence="9" type="ORF">FOB51_16400</name>
</gene>
<dbReference type="Proteomes" id="UP000324507">
    <property type="component" value="Chromosome"/>
</dbReference>
<evidence type="ECO:0000256" key="1">
    <source>
        <dbReference type="ARBA" id="ARBA00001974"/>
    </source>
</evidence>
<protein>
    <submittedName>
        <fullName evidence="9">NAD(P)/FAD-dependent oxidoreductase</fullName>
    </submittedName>
</protein>
<dbReference type="InterPro" id="IPR050775">
    <property type="entry name" value="FAD-binding_Monooxygenases"/>
</dbReference>
<evidence type="ECO:0000256" key="5">
    <source>
        <dbReference type="ARBA" id="ARBA00022857"/>
    </source>
</evidence>